<dbReference type="KEGG" id="tpol:Mal48_21850"/>
<dbReference type="InterPro" id="IPR011043">
    <property type="entry name" value="Gal_Oxase/kelch_b-propeller"/>
</dbReference>
<dbReference type="RefSeq" id="WP_145198577.1">
    <property type="nucleotide sequence ID" value="NZ_CP036267.1"/>
</dbReference>
<gene>
    <name evidence="4" type="ORF">Mal48_21850</name>
</gene>
<reference evidence="4 5" key="1">
    <citation type="submission" date="2019-02" db="EMBL/GenBank/DDBJ databases">
        <title>Deep-cultivation of Planctomycetes and their phenomic and genomic characterization uncovers novel biology.</title>
        <authorList>
            <person name="Wiegand S."/>
            <person name="Jogler M."/>
            <person name="Boedeker C."/>
            <person name="Pinto D."/>
            <person name="Vollmers J."/>
            <person name="Rivas-Marin E."/>
            <person name="Kohn T."/>
            <person name="Peeters S.H."/>
            <person name="Heuer A."/>
            <person name="Rast P."/>
            <person name="Oberbeckmann S."/>
            <person name="Bunk B."/>
            <person name="Jeske O."/>
            <person name="Meyerdierks A."/>
            <person name="Storesund J.E."/>
            <person name="Kallscheuer N."/>
            <person name="Luecker S."/>
            <person name="Lage O.M."/>
            <person name="Pohl T."/>
            <person name="Merkel B.J."/>
            <person name="Hornburger P."/>
            <person name="Mueller R.-W."/>
            <person name="Bruemmer F."/>
            <person name="Labrenz M."/>
            <person name="Spormann A.M."/>
            <person name="Op den Camp H."/>
            <person name="Overmann J."/>
            <person name="Amann R."/>
            <person name="Jetten M.S.M."/>
            <person name="Mascher T."/>
            <person name="Medema M.H."/>
            <person name="Devos D.P."/>
            <person name="Kaster A.-K."/>
            <person name="Ovreas L."/>
            <person name="Rohde M."/>
            <person name="Galperin M.Y."/>
            <person name="Jogler C."/>
        </authorList>
    </citation>
    <scope>NUCLEOTIDE SEQUENCE [LARGE SCALE GENOMIC DNA]</scope>
    <source>
        <strain evidence="4 5">Mal48</strain>
    </source>
</reference>
<accession>A0A517QMR4</accession>
<dbReference type="SMART" id="SM00248">
    <property type="entry name" value="ANK"/>
    <property type="match status" value="2"/>
</dbReference>
<sequence>MSEKETDVSDDVLQFHRVVEDAPLEKLRKVLAIGMNVNAPGRLGQTALMVAIAAKNLEKIKLLLEFGADPELTDRFNATALEYAVDHDFVEAVQFLIKLGVDRGYRPKYPLKQVHYDWDFLESMQVPMPEELRGVMSEDEWNSLSNPRDILEEHGQNPSVEPLITQVQSVECLQFFLDAGDDLCLAPAEIQRDYIGLGSTTKFQCTKKEYWSHKSPRFGSSNPEVMGNPFWNDMVKLGCNAYAARKRFKDDNPFSNPGPVWCYDRFGATLTQLSDGRFVQIGGEHEDYYDPDFCIYNDVVVHDGTGEFEIYGYPKEIFPPTDFHTATLVENAIYVIGCLGYVDQREIGVTPVYRLELDTWCFEQVETHGDIPSWLHRHRAQFDASRNVITVEVGDVQVSKDSDNATLSPNTDQFELDLGSLKWRTVDHQPK</sequence>
<dbReference type="Proteomes" id="UP000315724">
    <property type="component" value="Chromosome"/>
</dbReference>
<dbReference type="Gene3D" id="1.25.40.20">
    <property type="entry name" value="Ankyrin repeat-containing domain"/>
    <property type="match status" value="1"/>
</dbReference>
<dbReference type="InterPro" id="IPR036770">
    <property type="entry name" value="Ankyrin_rpt-contain_sf"/>
</dbReference>
<dbReference type="PANTHER" id="PTHR24171">
    <property type="entry name" value="ANKYRIN REPEAT DOMAIN-CONTAINING PROTEIN 39-RELATED"/>
    <property type="match status" value="1"/>
</dbReference>
<protein>
    <submittedName>
        <fullName evidence="4">Ankyrin repeats (3 copies)</fullName>
    </submittedName>
</protein>
<dbReference type="PROSITE" id="PS50297">
    <property type="entry name" value="ANK_REP_REGION"/>
    <property type="match status" value="1"/>
</dbReference>
<dbReference type="Pfam" id="PF12796">
    <property type="entry name" value="Ank_2"/>
    <property type="match status" value="1"/>
</dbReference>
<evidence type="ECO:0000256" key="1">
    <source>
        <dbReference type="ARBA" id="ARBA00022737"/>
    </source>
</evidence>
<keyword evidence="2 3" id="KW-0040">ANK repeat</keyword>
<evidence type="ECO:0000256" key="2">
    <source>
        <dbReference type="ARBA" id="ARBA00023043"/>
    </source>
</evidence>
<dbReference type="OrthoDB" id="6692170at2"/>
<proteinExistence type="predicted"/>
<evidence type="ECO:0000256" key="3">
    <source>
        <dbReference type="PROSITE-ProRule" id="PRU00023"/>
    </source>
</evidence>
<dbReference type="InterPro" id="IPR015915">
    <property type="entry name" value="Kelch-typ_b-propeller"/>
</dbReference>
<keyword evidence="1" id="KW-0677">Repeat</keyword>
<evidence type="ECO:0000313" key="5">
    <source>
        <dbReference type="Proteomes" id="UP000315724"/>
    </source>
</evidence>
<dbReference type="Gene3D" id="2.120.10.80">
    <property type="entry name" value="Kelch-type beta propeller"/>
    <property type="match status" value="1"/>
</dbReference>
<organism evidence="4 5">
    <name type="scientific">Thalassoglobus polymorphus</name>
    <dbReference type="NCBI Taxonomy" id="2527994"/>
    <lineage>
        <taxon>Bacteria</taxon>
        <taxon>Pseudomonadati</taxon>
        <taxon>Planctomycetota</taxon>
        <taxon>Planctomycetia</taxon>
        <taxon>Planctomycetales</taxon>
        <taxon>Planctomycetaceae</taxon>
        <taxon>Thalassoglobus</taxon>
    </lineage>
</organism>
<feature type="repeat" description="ANK" evidence="3">
    <location>
        <begin position="43"/>
        <end position="75"/>
    </location>
</feature>
<dbReference type="EMBL" id="CP036267">
    <property type="protein sequence ID" value="QDT32936.1"/>
    <property type="molecule type" value="Genomic_DNA"/>
</dbReference>
<name>A0A517QMR4_9PLAN</name>
<dbReference type="SUPFAM" id="SSF50965">
    <property type="entry name" value="Galactose oxidase, central domain"/>
    <property type="match status" value="1"/>
</dbReference>
<dbReference type="SUPFAM" id="SSF48403">
    <property type="entry name" value="Ankyrin repeat"/>
    <property type="match status" value="1"/>
</dbReference>
<dbReference type="InterPro" id="IPR002110">
    <property type="entry name" value="Ankyrin_rpt"/>
</dbReference>
<keyword evidence="5" id="KW-1185">Reference proteome</keyword>
<dbReference type="AlphaFoldDB" id="A0A517QMR4"/>
<evidence type="ECO:0000313" key="4">
    <source>
        <dbReference type="EMBL" id="QDT32936.1"/>
    </source>
</evidence>
<dbReference type="PROSITE" id="PS50088">
    <property type="entry name" value="ANK_REPEAT"/>
    <property type="match status" value="1"/>
</dbReference>